<dbReference type="GO" id="GO:0032259">
    <property type="term" value="P:methylation"/>
    <property type="evidence" value="ECO:0007669"/>
    <property type="project" value="UniProtKB-KW"/>
</dbReference>
<proteinExistence type="predicted"/>
<protein>
    <submittedName>
        <fullName evidence="2">Class I SAM-dependent methyltransferase</fullName>
        <ecNumber evidence="2">2.1.1.-</ecNumber>
    </submittedName>
</protein>
<evidence type="ECO:0000259" key="1">
    <source>
        <dbReference type="Pfam" id="PF13649"/>
    </source>
</evidence>
<accession>A0ABW2K7B1</accession>
<evidence type="ECO:0000313" key="3">
    <source>
        <dbReference type="Proteomes" id="UP001596494"/>
    </source>
</evidence>
<dbReference type="InterPro" id="IPR029063">
    <property type="entry name" value="SAM-dependent_MTases_sf"/>
</dbReference>
<sequence length="196" mass="21801">MLTHQFEQPKGRVGKLIGRFMAYENNELNKWTQSFLNIENGDTVLEVGFGPGEGLTTLAENYPASDLIGIDPSEAMVDMVVKKLHEKRGDQQFLLIHGKAETISSVRHTIDKVYAVNNVTFWDNPVQRLSEIRQRMVKGGKIALTLCPHEEGATDDTTEVLGGQLTSLLQDSGFQRIEVFIKPTKPNNTVCAVAMN</sequence>
<keyword evidence="2" id="KW-0808">Transferase</keyword>
<feature type="domain" description="Methyltransferase" evidence="1">
    <location>
        <begin position="44"/>
        <end position="140"/>
    </location>
</feature>
<dbReference type="Gene3D" id="3.40.50.150">
    <property type="entry name" value="Vaccinia Virus protein VP39"/>
    <property type="match status" value="1"/>
</dbReference>
<dbReference type="GO" id="GO:0008168">
    <property type="term" value="F:methyltransferase activity"/>
    <property type="evidence" value="ECO:0007669"/>
    <property type="project" value="UniProtKB-KW"/>
</dbReference>
<dbReference type="RefSeq" id="WP_289216960.1">
    <property type="nucleotide sequence ID" value="NZ_JAPVRC010000010.1"/>
</dbReference>
<organism evidence="2 3">
    <name type="scientific">Halobacillus campisalis</name>
    <dbReference type="NCBI Taxonomy" id="435909"/>
    <lineage>
        <taxon>Bacteria</taxon>
        <taxon>Bacillati</taxon>
        <taxon>Bacillota</taxon>
        <taxon>Bacilli</taxon>
        <taxon>Bacillales</taxon>
        <taxon>Bacillaceae</taxon>
        <taxon>Halobacillus</taxon>
    </lineage>
</organism>
<dbReference type="CDD" id="cd02440">
    <property type="entry name" value="AdoMet_MTases"/>
    <property type="match status" value="1"/>
</dbReference>
<name>A0ABW2K7B1_9BACI</name>
<dbReference type="InterPro" id="IPR041698">
    <property type="entry name" value="Methyltransf_25"/>
</dbReference>
<reference evidence="3" key="1">
    <citation type="journal article" date="2019" name="Int. J. Syst. Evol. Microbiol.">
        <title>The Global Catalogue of Microorganisms (GCM) 10K type strain sequencing project: providing services to taxonomists for standard genome sequencing and annotation.</title>
        <authorList>
            <consortium name="The Broad Institute Genomics Platform"/>
            <consortium name="The Broad Institute Genome Sequencing Center for Infectious Disease"/>
            <person name="Wu L."/>
            <person name="Ma J."/>
        </authorList>
    </citation>
    <scope>NUCLEOTIDE SEQUENCE [LARGE SCALE GENOMIC DNA]</scope>
    <source>
        <strain evidence="3">CCUG 73951</strain>
    </source>
</reference>
<dbReference type="EC" id="2.1.1.-" evidence="2"/>
<keyword evidence="2" id="KW-0489">Methyltransferase</keyword>
<gene>
    <name evidence="2" type="ORF">ACFQMN_14440</name>
</gene>
<keyword evidence="3" id="KW-1185">Reference proteome</keyword>
<dbReference type="EMBL" id="JBHTBY010000012">
    <property type="protein sequence ID" value="MFC7322071.1"/>
    <property type="molecule type" value="Genomic_DNA"/>
</dbReference>
<dbReference type="SUPFAM" id="SSF53335">
    <property type="entry name" value="S-adenosyl-L-methionine-dependent methyltransferases"/>
    <property type="match status" value="1"/>
</dbReference>
<dbReference type="Proteomes" id="UP001596494">
    <property type="component" value="Unassembled WGS sequence"/>
</dbReference>
<comment type="caution">
    <text evidence="2">The sequence shown here is derived from an EMBL/GenBank/DDBJ whole genome shotgun (WGS) entry which is preliminary data.</text>
</comment>
<dbReference type="Pfam" id="PF13649">
    <property type="entry name" value="Methyltransf_25"/>
    <property type="match status" value="1"/>
</dbReference>
<evidence type="ECO:0000313" key="2">
    <source>
        <dbReference type="EMBL" id="MFC7322071.1"/>
    </source>
</evidence>